<dbReference type="GO" id="GO:0061630">
    <property type="term" value="F:ubiquitin protein ligase activity"/>
    <property type="evidence" value="ECO:0007669"/>
    <property type="project" value="InterPro"/>
</dbReference>
<dbReference type="Gene3D" id="3.30.40.10">
    <property type="entry name" value="Zinc/RING finger domain, C3HC4 (zinc finger)"/>
    <property type="match status" value="1"/>
</dbReference>
<keyword evidence="3" id="KW-0862">Zinc</keyword>
<dbReference type="Pfam" id="PF16685">
    <property type="entry name" value="zf-RING_10"/>
    <property type="match status" value="1"/>
</dbReference>
<keyword evidence="1" id="KW-0479">Metal-binding</keyword>
<comment type="similarity">
    <text evidence="5">Belongs to the MSL2 family.</text>
</comment>
<feature type="compositionally biased region" description="Basic and acidic residues" evidence="6">
    <location>
        <begin position="472"/>
        <end position="486"/>
    </location>
</feature>
<dbReference type="InterPro" id="IPR037922">
    <property type="entry name" value="MSL2"/>
</dbReference>
<dbReference type="Proteomes" id="UP000504634">
    <property type="component" value="Unplaced"/>
</dbReference>
<dbReference type="AlphaFoldDB" id="A0A6J2U8X5"/>
<dbReference type="PROSITE" id="PS50089">
    <property type="entry name" value="ZF_RING_2"/>
    <property type="match status" value="1"/>
</dbReference>
<dbReference type="CDD" id="cd13122">
    <property type="entry name" value="MSL2_CXC"/>
    <property type="match status" value="1"/>
</dbReference>
<evidence type="ECO:0000256" key="3">
    <source>
        <dbReference type="ARBA" id="ARBA00022833"/>
    </source>
</evidence>
<dbReference type="InterPro" id="IPR032043">
    <property type="entry name" value="Msl2_Znf-RING"/>
</dbReference>
<keyword evidence="2 4" id="KW-0863">Zinc-finger</keyword>
<evidence type="ECO:0000256" key="6">
    <source>
        <dbReference type="SAM" id="MobiDB-lite"/>
    </source>
</evidence>
<dbReference type="RefSeq" id="XP_030384779.1">
    <property type="nucleotide sequence ID" value="XM_030528919.1"/>
</dbReference>
<accession>A0A6J2U8X5</accession>
<proteinExistence type="inferred from homology"/>
<evidence type="ECO:0000313" key="9">
    <source>
        <dbReference type="Proteomes" id="UP000504634"/>
    </source>
</evidence>
<dbReference type="GO" id="GO:0016567">
    <property type="term" value="P:protein ubiquitination"/>
    <property type="evidence" value="ECO:0007669"/>
    <property type="project" value="TreeGrafter"/>
</dbReference>
<gene>
    <name evidence="10" type="primary">LOC115631990</name>
</gene>
<feature type="region of interest" description="Disordered" evidence="6">
    <location>
        <begin position="391"/>
        <end position="424"/>
    </location>
</feature>
<reference evidence="10" key="1">
    <citation type="submission" date="2025-08" db="UniProtKB">
        <authorList>
            <consortium name="RefSeq"/>
        </authorList>
    </citation>
    <scope>IDENTIFICATION</scope>
    <source>
        <strain evidence="10">11010-0011.00</strain>
        <tissue evidence="10">Whole body</tissue>
    </source>
</reference>
<organism evidence="9 10">
    <name type="scientific">Drosophila lebanonensis</name>
    <name type="common">Fruit fly</name>
    <name type="synonym">Scaptodrosophila lebanonensis</name>
    <dbReference type="NCBI Taxonomy" id="7225"/>
    <lineage>
        <taxon>Eukaryota</taxon>
        <taxon>Metazoa</taxon>
        <taxon>Ecdysozoa</taxon>
        <taxon>Arthropoda</taxon>
        <taxon>Hexapoda</taxon>
        <taxon>Insecta</taxon>
        <taxon>Pterygota</taxon>
        <taxon>Neoptera</taxon>
        <taxon>Endopterygota</taxon>
        <taxon>Diptera</taxon>
        <taxon>Brachycera</taxon>
        <taxon>Muscomorpha</taxon>
        <taxon>Ephydroidea</taxon>
        <taxon>Drosophilidae</taxon>
        <taxon>Scaptodrosophila</taxon>
    </lineage>
</organism>
<protein>
    <submittedName>
        <fullName evidence="10">E3 ubiquitin-protein ligase msl-2 isoform X1</fullName>
    </submittedName>
</protein>
<feature type="domain" description="CXC MSL2-type" evidence="8">
    <location>
        <begin position="419"/>
        <end position="469"/>
    </location>
</feature>
<feature type="region of interest" description="Disordered" evidence="6">
    <location>
        <begin position="345"/>
        <end position="374"/>
    </location>
</feature>
<feature type="region of interest" description="Disordered" evidence="6">
    <location>
        <begin position="472"/>
        <end position="504"/>
    </location>
</feature>
<dbReference type="PANTHER" id="PTHR16048:SF3">
    <property type="entry name" value="E3 UBIQUITIN-PROTEIN LIGASE MSL2"/>
    <property type="match status" value="1"/>
</dbReference>
<dbReference type="SMART" id="SM01114">
    <property type="entry name" value="CXC"/>
    <property type="match status" value="1"/>
</dbReference>
<evidence type="ECO:0000259" key="7">
    <source>
        <dbReference type="PROSITE" id="PS50089"/>
    </source>
</evidence>
<dbReference type="InterPro" id="IPR001841">
    <property type="entry name" value="Znf_RING"/>
</dbReference>
<evidence type="ECO:0000256" key="2">
    <source>
        <dbReference type="ARBA" id="ARBA00022771"/>
    </source>
</evidence>
<dbReference type="OrthoDB" id="6412801at2759"/>
<dbReference type="InterPro" id="IPR032049">
    <property type="entry name" value="Msl2-CXC"/>
</dbReference>
<evidence type="ECO:0000256" key="5">
    <source>
        <dbReference type="PROSITE-ProRule" id="PRU01396"/>
    </source>
</evidence>
<evidence type="ECO:0000313" key="10">
    <source>
        <dbReference type="RefSeq" id="XP_030384779.1"/>
    </source>
</evidence>
<feature type="compositionally biased region" description="Polar residues" evidence="6">
    <location>
        <begin position="399"/>
        <end position="416"/>
    </location>
</feature>
<dbReference type="CTD" id="33565"/>
<dbReference type="InterPro" id="IPR017907">
    <property type="entry name" value="Znf_RING_CS"/>
</dbReference>
<feature type="domain" description="RING-type" evidence="7">
    <location>
        <begin position="42"/>
        <end position="83"/>
    </location>
</feature>
<feature type="compositionally biased region" description="Low complexity" evidence="6">
    <location>
        <begin position="175"/>
        <end position="193"/>
    </location>
</feature>
<dbReference type="InterPro" id="IPR033467">
    <property type="entry name" value="Tesmin/TSO1-like_CXC"/>
</dbReference>
<dbReference type="PROSITE" id="PS00518">
    <property type="entry name" value="ZF_RING_1"/>
    <property type="match status" value="1"/>
</dbReference>
<evidence type="ECO:0000256" key="1">
    <source>
        <dbReference type="ARBA" id="ARBA00022723"/>
    </source>
</evidence>
<dbReference type="GeneID" id="115631990"/>
<dbReference type="PANTHER" id="PTHR16048">
    <property type="entry name" value="MSL2-RELATED"/>
    <property type="match status" value="1"/>
</dbReference>
<feature type="region of interest" description="Disordered" evidence="6">
    <location>
        <begin position="174"/>
        <end position="193"/>
    </location>
</feature>
<keyword evidence="9" id="KW-1185">Reference proteome</keyword>
<feature type="compositionally biased region" description="Low complexity" evidence="6">
    <location>
        <begin position="489"/>
        <end position="504"/>
    </location>
</feature>
<dbReference type="InterPro" id="IPR013083">
    <property type="entry name" value="Znf_RING/FYVE/PHD"/>
</dbReference>
<evidence type="ECO:0000259" key="8">
    <source>
        <dbReference type="PROSITE" id="PS52051"/>
    </source>
</evidence>
<name>A0A6J2U8X5_DROLE</name>
<sequence>MSAQSVYLKIVRLSLRSASNLSKRRIDDLNEYIPQLRQLLSCVVCCQLLMDPYSPKRRRCGHHVCRLCLRGTKRLTPSCTVCNDCSDFKTYEENRSMALQLLCYKTLCAHLLQSSMFAQLAGMKPNLSYESFIKTPLIKLPPKTTQEFIKEGANYDDMGDTFLTEPDLPLLKNFPSSLPAETPPTTAATTPELPFEQHLPEPLSYTDIELEAATTAEQAQLPLPILPKGSRMLRHNVIAQPQVLSTIPQQSLTQLTAGYLDSSWNEQVDLTAAITIPEFHHTGLATSTPNFTYVLPSAPHTVVMQTAPGHLTQQMPSIGQVVQVTNAAETAPIAAAPAITTLGTSLSSSSLKRKHDDDNEQSSDEEKTTSGVATRMKLRKKNPTIISSIQVQPPADSTAIKSTGPSAFQKVQQAPKSTRAPHPCRCGQSTQPGSTTCRGSRCPCYSNGLGCKDCKCNGCQNPNPIDGHNCDLDDELPAKSSEKSEPCHQASEQQIESQPQQQQQPLPLSGLTFVALSNLHQSQHPLVLMQNENGEYQGFNVFTNGDVPVDPAELNLERVSLQNNEGNTTIAYIIPPPPAVPQVVENFVSGPFSPIESIDEFVSGTSSNAAAGNSIATDDQHPSLEDIMSDSDLDILQEDDLSNLL</sequence>
<dbReference type="SUPFAM" id="SSF57850">
    <property type="entry name" value="RING/U-box"/>
    <property type="match status" value="1"/>
</dbReference>
<dbReference type="PROSITE" id="PS52051">
    <property type="entry name" value="CXC_MSL2"/>
    <property type="match status" value="1"/>
</dbReference>
<keyword evidence="5" id="KW-0158">Chromosome</keyword>
<dbReference type="GO" id="GO:0072487">
    <property type="term" value="C:MSL complex"/>
    <property type="evidence" value="ECO:0007669"/>
    <property type="project" value="UniProtKB-UniRule"/>
</dbReference>
<dbReference type="Pfam" id="PF16682">
    <property type="entry name" value="MSL2-CXC"/>
    <property type="match status" value="1"/>
</dbReference>
<dbReference type="GO" id="GO:0008270">
    <property type="term" value="F:zinc ion binding"/>
    <property type="evidence" value="ECO:0007669"/>
    <property type="project" value="UniProtKB-KW"/>
</dbReference>
<evidence type="ECO:0000256" key="4">
    <source>
        <dbReference type="PROSITE-ProRule" id="PRU00175"/>
    </source>
</evidence>
<keyword evidence="5" id="KW-0539">Nucleus</keyword>